<dbReference type="SMART" id="SM00388">
    <property type="entry name" value="HisKA"/>
    <property type="match status" value="1"/>
</dbReference>
<evidence type="ECO:0000256" key="9">
    <source>
        <dbReference type="ARBA" id="ARBA00022777"/>
    </source>
</evidence>
<accession>A0ABU2RYI2</accession>
<keyword evidence="6" id="KW-0808">Transferase</keyword>
<keyword evidence="7 14" id="KW-0812">Transmembrane</keyword>
<dbReference type="PANTHER" id="PTHR44936">
    <property type="entry name" value="SENSOR PROTEIN CREC"/>
    <property type="match status" value="1"/>
</dbReference>
<dbReference type="InterPro" id="IPR003661">
    <property type="entry name" value="HisK_dim/P_dom"/>
</dbReference>
<dbReference type="InterPro" id="IPR036097">
    <property type="entry name" value="HisK_dim/P_sf"/>
</dbReference>
<dbReference type="SUPFAM" id="SSF47384">
    <property type="entry name" value="Homodimeric domain of signal transducing histidine kinase"/>
    <property type="match status" value="1"/>
</dbReference>
<keyword evidence="11 14" id="KW-1133">Transmembrane helix</keyword>
<keyword evidence="9 16" id="KW-0418">Kinase</keyword>
<evidence type="ECO:0000256" key="10">
    <source>
        <dbReference type="ARBA" id="ARBA00022840"/>
    </source>
</evidence>
<dbReference type="Pfam" id="PF02518">
    <property type="entry name" value="HATPase_c"/>
    <property type="match status" value="1"/>
</dbReference>
<dbReference type="Gene3D" id="3.30.565.10">
    <property type="entry name" value="Histidine kinase-like ATPase, C-terminal domain"/>
    <property type="match status" value="1"/>
</dbReference>
<protein>
    <recommendedName>
        <fullName evidence="3">histidine kinase</fullName>
        <ecNumber evidence="3">2.7.13.3</ecNumber>
    </recommendedName>
</protein>
<evidence type="ECO:0000256" key="12">
    <source>
        <dbReference type="ARBA" id="ARBA00023012"/>
    </source>
</evidence>
<name>A0ABU2RYI2_9ACTN</name>
<reference evidence="17" key="1">
    <citation type="submission" date="2023-07" db="EMBL/GenBank/DDBJ databases">
        <title>30 novel species of actinomycetes from the DSMZ collection.</title>
        <authorList>
            <person name="Nouioui I."/>
        </authorList>
    </citation>
    <scope>NUCLEOTIDE SEQUENCE [LARGE SCALE GENOMIC DNA]</scope>
    <source>
        <strain evidence="17">DSM 41886</strain>
    </source>
</reference>
<dbReference type="InterPro" id="IPR005467">
    <property type="entry name" value="His_kinase_dom"/>
</dbReference>
<keyword evidence="5" id="KW-0597">Phosphoprotein</keyword>
<feature type="region of interest" description="Disordered" evidence="13">
    <location>
        <begin position="230"/>
        <end position="257"/>
    </location>
</feature>
<feature type="transmembrane region" description="Helical" evidence="14">
    <location>
        <begin position="144"/>
        <end position="163"/>
    </location>
</feature>
<keyword evidence="10" id="KW-0067">ATP-binding</keyword>
<evidence type="ECO:0000256" key="3">
    <source>
        <dbReference type="ARBA" id="ARBA00012438"/>
    </source>
</evidence>
<dbReference type="InterPro" id="IPR003594">
    <property type="entry name" value="HATPase_dom"/>
</dbReference>
<feature type="transmembrane region" description="Helical" evidence="14">
    <location>
        <begin position="15"/>
        <end position="36"/>
    </location>
</feature>
<dbReference type="Pfam" id="PF00512">
    <property type="entry name" value="HisKA"/>
    <property type="match status" value="1"/>
</dbReference>
<dbReference type="PANTHER" id="PTHR44936:SF9">
    <property type="entry name" value="SENSOR PROTEIN CREC"/>
    <property type="match status" value="1"/>
</dbReference>
<sequence length="483" mass="51608">MDTLHDLLNWRSLRWKIAVLVAVACCAIALTAGVLVHRSVLARSMNDGSAKAVTELSLALQAYERDGAPPDWLRMSPGVMPDELLRRLRDPQGLRDGYATWYDGDGPGDHPSMWAAQTYRGSPVAVEVDMTSDLLTRRALDRNLWKYSLVALAVVVPLSALAAELPNRRLRRVAWTARRIAAGDLAARTAASAPSGNLCPRSRVVRRGQLQGGGPPSYAWGSPQALRGLGEYSGEPDNAADGRTWRRGGAKVPGRATSRRGDEIAEISATVDSMADSLLARLLAEQRFTADVAHELRTPLMGLVTASELLPEGEATDLVRDRVGVLRTLVENLLEISRLDAGAERADLGPVPLAEAVRESLVRTGLQTQLTTAGALSAETDPRRLDRIVANLIVNAHRHGRAPVEVEVAGTCVTIRDHGPGFCRELLADGPQRFHTGASERGRGHGLGLTIALGQAQVIGASLSFANAPDGGAVATLRLPAAD</sequence>
<keyword evidence="14" id="KW-0472">Membrane</keyword>
<dbReference type="Proteomes" id="UP001183615">
    <property type="component" value="Unassembled WGS sequence"/>
</dbReference>
<evidence type="ECO:0000256" key="5">
    <source>
        <dbReference type="ARBA" id="ARBA00022553"/>
    </source>
</evidence>
<dbReference type="InterPro" id="IPR050980">
    <property type="entry name" value="2C_sensor_his_kinase"/>
</dbReference>
<dbReference type="InterPro" id="IPR003660">
    <property type="entry name" value="HAMP_dom"/>
</dbReference>
<gene>
    <name evidence="16" type="ORF">RM779_04275</name>
</gene>
<comment type="caution">
    <text evidence="16">The sequence shown here is derived from an EMBL/GenBank/DDBJ whole genome shotgun (WGS) entry which is preliminary data.</text>
</comment>
<keyword evidence="17" id="KW-1185">Reference proteome</keyword>
<dbReference type="SMART" id="SM00387">
    <property type="entry name" value="HATPase_c"/>
    <property type="match status" value="1"/>
</dbReference>
<keyword evidence="12" id="KW-0902">Two-component regulatory system</keyword>
<proteinExistence type="predicted"/>
<dbReference type="EMBL" id="JAVREV010000002">
    <property type="protein sequence ID" value="MDT0441816.1"/>
    <property type="molecule type" value="Genomic_DNA"/>
</dbReference>
<dbReference type="Pfam" id="PF00672">
    <property type="entry name" value="HAMP"/>
    <property type="match status" value="1"/>
</dbReference>
<dbReference type="PROSITE" id="PS50109">
    <property type="entry name" value="HIS_KIN"/>
    <property type="match status" value="1"/>
</dbReference>
<dbReference type="CDD" id="cd00082">
    <property type="entry name" value="HisKA"/>
    <property type="match status" value="1"/>
</dbReference>
<evidence type="ECO:0000256" key="6">
    <source>
        <dbReference type="ARBA" id="ARBA00022679"/>
    </source>
</evidence>
<feature type="domain" description="Histidine kinase" evidence="15">
    <location>
        <begin position="291"/>
        <end position="483"/>
    </location>
</feature>
<organism evidence="16 17">
    <name type="scientific">Streptomyces johnsoniae</name>
    <dbReference type="NCBI Taxonomy" id="3075532"/>
    <lineage>
        <taxon>Bacteria</taxon>
        <taxon>Bacillati</taxon>
        <taxon>Actinomycetota</taxon>
        <taxon>Actinomycetes</taxon>
        <taxon>Kitasatosporales</taxon>
        <taxon>Streptomycetaceae</taxon>
        <taxon>Streptomyces</taxon>
    </lineage>
</organism>
<dbReference type="GO" id="GO:0016301">
    <property type="term" value="F:kinase activity"/>
    <property type="evidence" value="ECO:0007669"/>
    <property type="project" value="UniProtKB-KW"/>
</dbReference>
<keyword evidence="8" id="KW-0547">Nucleotide-binding</keyword>
<evidence type="ECO:0000256" key="11">
    <source>
        <dbReference type="ARBA" id="ARBA00022989"/>
    </source>
</evidence>
<evidence type="ECO:0000256" key="2">
    <source>
        <dbReference type="ARBA" id="ARBA00004651"/>
    </source>
</evidence>
<evidence type="ECO:0000256" key="8">
    <source>
        <dbReference type="ARBA" id="ARBA00022741"/>
    </source>
</evidence>
<keyword evidence="4" id="KW-1003">Cell membrane</keyword>
<evidence type="ECO:0000256" key="7">
    <source>
        <dbReference type="ARBA" id="ARBA00022692"/>
    </source>
</evidence>
<comment type="subcellular location">
    <subcellularLocation>
        <location evidence="2">Cell membrane</location>
        <topology evidence="2">Multi-pass membrane protein</topology>
    </subcellularLocation>
</comment>
<dbReference type="Gene3D" id="1.10.287.130">
    <property type="match status" value="1"/>
</dbReference>
<evidence type="ECO:0000313" key="16">
    <source>
        <dbReference type="EMBL" id="MDT0441816.1"/>
    </source>
</evidence>
<dbReference type="SUPFAM" id="SSF55874">
    <property type="entry name" value="ATPase domain of HSP90 chaperone/DNA topoisomerase II/histidine kinase"/>
    <property type="match status" value="1"/>
</dbReference>
<dbReference type="EC" id="2.7.13.3" evidence="3"/>
<evidence type="ECO:0000256" key="13">
    <source>
        <dbReference type="SAM" id="MobiDB-lite"/>
    </source>
</evidence>
<dbReference type="InterPro" id="IPR036890">
    <property type="entry name" value="HATPase_C_sf"/>
</dbReference>
<dbReference type="RefSeq" id="WP_311615932.1">
    <property type="nucleotide sequence ID" value="NZ_JAVREV010000002.1"/>
</dbReference>
<evidence type="ECO:0000256" key="1">
    <source>
        <dbReference type="ARBA" id="ARBA00000085"/>
    </source>
</evidence>
<evidence type="ECO:0000259" key="15">
    <source>
        <dbReference type="PROSITE" id="PS50109"/>
    </source>
</evidence>
<evidence type="ECO:0000256" key="14">
    <source>
        <dbReference type="SAM" id="Phobius"/>
    </source>
</evidence>
<evidence type="ECO:0000313" key="17">
    <source>
        <dbReference type="Proteomes" id="UP001183615"/>
    </source>
</evidence>
<comment type="catalytic activity">
    <reaction evidence="1">
        <text>ATP + protein L-histidine = ADP + protein N-phospho-L-histidine.</text>
        <dbReference type="EC" id="2.7.13.3"/>
    </reaction>
</comment>
<evidence type="ECO:0000256" key="4">
    <source>
        <dbReference type="ARBA" id="ARBA00022475"/>
    </source>
</evidence>